<evidence type="ECO:0000256" key="4">
    <source>
        <dbReference type="ARBA" id="ARBA00023315"/>
    </source>
</evidence>
<dbReference type="InterPro" id="IPR020615">
    <property type="entry name" value="Thiolase_acyl_enz_int_AS"/>
</dbReference>
<dbReference type="Gene3D" id="3.40.47.10">
    <property type="match status" value="2"/>
</dbReference>
<dbReference type="InterPro" id="IPR020610">
    <property type="entry name" value="Thiolase_AS"/>
</dbReference>
<dbReference type="SUPFAM" id="SSF53901">
    <property type="entry name" value="Thiolase-like"/>
    <property type="match status" value="2"/>
</dbReference>
<feature type="domain" description="Thiolase N-terminal" evidence="8">
    <location>
        <begin position="4"/>
        <end position="260"/>
    </location>
</feature>
<evidence type="ECO:0000256" key="7">
    <source>
        <dbReference type="RuleBase" id="RU003557"/>
    </source>
</evidence>
<dbReference type="RefSeq" id="WP_097929629.1">
    <property type="nucleotide sequence ID" value="NZ_OCTN01000003.1"/>
</dbReference>
<feature type="active site" description="Proton acceptor" evidence="6">
    <location>
        <position position="347"/>
    </location>
</feature>
<evidence type="ECO:0000259" key="9">
    <source>
        <dbReference type="Pfam" id="PF02803"/>
    </source>
</evidence>
<dbReference type="PIRSF" id="PIRSF000429">
    <property type="entry name" value="Ac-CoA_Ac_transf"/>
    <property type="match status" value="1"/>
</dbReference>
<dbReference type="InterPro" id="IPR020617">
    <property type="entry name" value="Thiolase_C"/>
</dbReference>
<keyword evidence="4 7" id="KW-0012">Acyltransferase</keyword>
<dbReference type="PROSITE" id="PS00098">
    <property type="entry name" value="THIOLASE_1"/>
    <property type="match status" value="1"/>
</dbReference>
<sequence>MTNVVIAAAGRTAVGSFNGSFANTPAHDLGTAVIKGVLERAGVEAGEVSETILGQVLTAAQGQNPARQAHINAGLPKEASAWGINQVCGSGLRAVALGAQHVILGDADIVIAGGQESMSLSQHSAHMRAGTKMGDMKFIDTMIRDGLWDAFNGYHMGQTAENVANQWQISRDQQDEFAVGSQNKAEAAQKAGKFADEIIPFTVKSRRSETIVDQDEYIRHGATMEAMQKLHPAFTKDGSVTAANASGLNDGAAATLLMSADNASRRGITPLARIASYATAGLDPSIMGVGPVYASRKALEKAGWSVDDLDLVEANEAFAAQACAVNKELGWDPAIVNVNGGAIAIGHPIGASGCRVLNTLLFEMQRRDAKKGLATLCIGGGMGVAMCVERD</sequence>
<name>A0A2C9CS48_9RHOB</name>
<dbReference type="InterPro" id="IPR020613">
    <property type="entry name" value="Thiolase_CS"/>
</dbReference>
<evidence type="ECO:0000313" key="10">
    <source>
        <dbReference type="EMBL" id="SOH94062.1"/>
    </source>
</evidence>
<comment type="similarity">
    <text evidence="1 7">Belongs to the thiolase-like superfamily. Thiolase family.</text>
</comment>
<reference evidence="11" key="1">
    <citation type="submission" date="2017-09" db="EMBL/GenBank/DDBJ databases">
        <authorList>
            <person name="Varghese N."/>
            <person name="Submissions S."/>
        </authorList>
    </citation>
    <scope>NUCLEOTIDE SEQUENCE [LARGE SCALE GENOMIC DNA]</scope>
    <source>
        <strain evidence="11">C7</strain>
    </source>
</reference>
<dbReference type="CDD" id="cd00751">
    <property type="entry name" value="thiolase"/>
    <property type="match status" value="1"/>
</dbReference>
<evidence type="ECO:0000256" key="6">
    <source>
        <dbReference type="PIRSR" id="PIRSR000429-1"/>
    </source>
</evidence>
<gene>
    <name evidence="10" type="ORF">SAMN06273572_10389</name>
</gene>
<dbReference type="InterPro" id="IPR020616">
    <property type="entry name" value="Thiolase_N"/>
</dbReference>
<dbReference type="InterPro" id="IPR016039">
    <property type="entry name" value="Thiolase-like"/>
</dbReference>
<dbReference type="Pfam" id="PF02803">
    <property type="entry name" value="Thiolase_C"/>
    <property type="match status" value="1"/>
</dbReference>
<dbReference type="PANTHER" id="PTHR18919">
    <property type="entry name" value="ACETYL-COA C-ACYLTRANSFERASE"/>
    <property type="match status" value="1"/>
</dbReference>
<dbReference type="EMBL" id="OCTN01000003">
    <property type="protein sequence ID" value="SOH94062.1"/>
    <property type="molecule type" value="Genomic_DNA"/>
</dbReference>
<evidence type="ECO:0000313" key="11">
    <source>
        <dbReference type="Proteomes" id="UP000220034"/>
    </source>
</evidence>
<dbReference type="NCBIfam" id="TIGR01930">
    <property type="entry name" value="AcCoA-C-Actrans"/>
    <property type="match status" value="1"/>
</dbReference>
<evidence type="ECO:0000259" key="8">
    <source>
        <dbReference type="Pfam" id="PF00108"/>
    </source>
</evidence>
<keyword evidence="11" id="KW-1185">Reference proteome</keyword>
<feature type="domain" description="Thiolase C-terminal" evidence="9">
    <location>
        <begin position="269"/>
        <end position="390"/>
    </location>
</feature>
<organism evidence="10 11">
    <name type="scientific">Pontivivens marinum</name>
    <dbReference type="NCBI Taxonomy" id="1690039"/>
    <lineage>
        <taxon>Bacteria</taxon>
        <taxon>Pseudomonadati</taxon>
        <taxon>Pseudomonadota</taxon>
        <taxon>Alphaproteobacteria</taxon>
        <taxon>Rhodobacterales</taxon>
        <taxon>Paracoccaceae</taxon>
        <taxon>Pontivivens</taxon>
    </lineage>
</organism>
<evidence type="ECO:0000256" key="3">
    <source>
        <dbReference type="ARBA" id="ARBA00022752"/>
    </source>
</evidence>
<proteinExistence type="inferred from homology"/>
<dbReference type="Pfam" id="PF00108">
    <property type="entry name" value="Thiolase_N"/>
    <property type="match status" value="1"/>
</dbReference>
<evidence type="ECO:0000256" key="2">
    <source>
        <dbReference type="ARBA" id="ARBA00022679"/>
    </source>
</evidence>
<dbReference type="InterPro" id="IPR002155">
    <property type="entry name" value="Thiolase"/>
</dbReference>
<comment type="pathway">
    <text evidence="5">Metabolic intermediate biosynthesis; (R)-mevalonate biosynthesis; (R)-mevalonate from acetyl-CoA: step 1/3.</text>
</comment>
<dbReference type="Proteomes" id="UP000220034">
    <property type="component" value="Unassembled WGS sequence"/>
</dbReference>
<accession>A0A2C9CS48</accession>
<dbReference type="GO" id="GO:0042619">
    <property type="term" value="P:poly-hydroxybutyrate biosynthetic process"/>
    <property type="evidence" value="ECO:0007669"/>
    <property type="project" value="UniProtKB-KW"/>
</dbReference>
<dbReference type="PANTHER" id="PTHR18919:SF107">
    <property type="entry name" value="ACETYL-COA ACETYLTRANSFERASE, CYTOSOLIC"/>
    <property type="match status" value="1"/>
</dbReference>
<evidence type="ECO:0000256" key="1">
    <source>
        <dbReference type="ARBA" id="ARBA00010982"/>
    </source>
</evidence>
<protein>
    <submittedName>
        <fullName evidence="10">Acetyl-CoA C-acetyltransferase</fullName>
    </submittedName>
</protein>
<dbReference type="GO" id="GO:0003988">
    <property type="term" value="F:acetyl-CoA C-acyltransferase activity"/>
    <property type="evidence" value="ECO:0007669"/>
    <property type="project" value="UniProtKB-ARBA"/>
</dbReference>
<keyword evidence="3" id="KW-0583">PHB biosynthesis</keyword>
<feature type="active site" description="Acyl-thioester intermediate" evidence="6">
    <location>
        <position position="88"/>
    </location>
</feature>
<dbReference type="GO" id="GO:0044281">
    <property type="term" value="P:small molecule metabolic process"/>
    <property type="evidence" value="ECO:0007669"/>
    <property type="project" value="UniProtKB-ARBA"/>
</dbReference>
<evidence type="ECO:0000256" key="5">
    <source>
        <dbReference type="ARBA" id="ARBA00037924"/>
    </source>
</evidence>
<dbReference type="PROSITE" id="PS00737">
    <property type="entry name" value="THIOLASE_2"/>
    <property type="match status" value="1"/>
</dbReference>
<feature type="active site" description="Proton acceptor" evidence="6">
    <location>
        <position position="377"/>
    </location>
</feature>
<dbReference type="FunFam" id="3.40.47.10:FF:000010">
    <property type="entry name" value="Acetyl-CoA acetyltransferase (Thiolase)"/>
    <property type="match status" value="1"/>
</dbReference>
<keyword evidence="2 7" id="KW-0808">Transferase</keyword>
<dbReference type="OrthoDB" id="9764638at2"/>
<dbReference type="AlphaFoldDB" id="A0A2C9CS48"/>
<dbReference type="PROSITE" id="PS00099">
    <property type="entry name" value="THIOLASE_3"/>
    <property type="match status" value="1"/>
</dbReference>